<accession>A0A2J4JLM3</accession>
<dbReference type="InterPro" id="IPR000253">
    <property type="entry name" value="FHA_dom"/>
</dbReference>
<organism evidence="3 4">
    <name type="scientific">Faecalibacterium prausnitzii</name>
    <dbReference type="NCBI Taxonomy" id="853"/>
    <lineage>
        <taxon>Bacteria</taxon>
        <taxon>Bacillati</taxon>
        <taxon>Bacillota</taxon>
        <taxon>Clostridia</taxon>
        <taxon>Eubacteriales</taxon>
        <taxon>Oscillospiraceae</taxon>
        <taxon>Faecalibacterium</taxon>
    </lineage>
</organism>
<protein>
    <submittedName>
        <fullName evidence="3">FHA domain-containing protein</fullName>
    </submittedName>
</protein>
<comment type="caution">
    <text evidence="3">The sequence shown here is derived from an EMBL/GenBank/DDBJ whole genome shotgun (WGS) entry which is preliminary data.</text>
</comment>
<reference evidence="2 5" key="3">
    <citation type="journal article" date="2019" name="Nat. Med.">
        <title>A library of human gut bacterial isolates paired with longitudinal multiomics data enables mechanistic microbiome research.</title>
        <authorList>
            <person name="Poyet M."/>
            <person name="Groussin M."/>
            <person name="Gibbons S.M."/>
            <person name="Avila-Pacheco J."/>
            <person name="Jiang X."/>
            <person name="Kearney S.M."/>
            <person name="Perrotta A.R."/>
            <person name="Berdy B."/>
            <person name="Zhao S."/>
            <person name="Lieberman T.D."/>
            <person name="Swanson P.K."/>
            <person name="Smith M."/>
            <person name="Roesemann S."/>
            <person name="Alexander J.E."/>
            <person name="Rich S.A."/>
            <person name="Livny J."/>
            <person name="Vlamakis H."/>
            <person name="Clish C."/>
            <person name="Bullock K."/>
            <person name="Deik A."/>
            <person name="Scott J."/>
            <person name="Pierce K.A."/>
            <person name="Xavier R.J."/>
            <person name="Alm E.J."/>
        </authorList>
    </citation>
    <scope>NUCLEOTIDE SEQUENCE [LARGE SCALE GENOMIC DNA]</scope>
    <source>
        <strain evidence="2 5">BIOML-A1</strain>
    </source>
</reference>
<dbReference type="Gene3D" id="2.60.200.20">
    <property type="match status" value="1"/>
</dbReference>
<evidence type="ECO:0000313" key="2">
    <source>
        <dbReference type="EMBL" id="MSC62438.1"/>
    </source>
</evidence>
<evidence type="ECO:0000313" key="4">
    <source>
        <dbReference type="Proteomes" id="UP000221015"/>
    </source>
</evidence>
<gene>
    <name evidence="3" type="ORF">CGS50_012185</name>
    <name evidence="2" type="ORF">GKD95_03570</name>
</gene>
<feature type="domain" description="FHA" evidence="1">
    <location>
        <begin position="122"/>
        <end position="175"/>
    </location>
</feature>
<dbReference type="RefSeq" id="WP_097780890.1">
    <property type="nucleotide sequence ID" value="NZ_NMTS02000072.1"/>
</dbReference>
<dbReference type="InterPro" id="IPR008984">
    <property type="entry name" value="SMAD_FHA_dom_sf"/>
</dbReference>
<dbReference type="Pfam" id="PF00498">
    <property type="entry name" value="FHA"/>
    <property type="match status" value="1"/>
</dbReference>
<sequence>MTLVKCPNGHYYDSSRFGNNCPHCGMSGAASIGADQTTVPLNIPDAPQPANEVTEPLTVSQPVVSQPANVTAPTVSDDDRTLPVTADMLDGMVEKPAPVVGWLVCTDGVNKGTDYRLHQGRNFVGRSPEMDVCILGDNTVSRSSHAIVVYDPRSNVYLAQPGSSKELFYVNDKLVLNPVELKTMDLLNIGDTKLMFVPLCGEQFHW</sequence>
<dbReference type="EMBL" id="WKQN01000003">
    <property type="protein sequence ID" value="MSC62438.1"/>
    <property type="molecule type" value="Genomic_DNA"/>
</dbReference>
<evidence type="ECO:0000313" key="3">
    <source>
        <dbReference type="EMBL" id="PLK28763.1"/>
    </source>
</evidence>
<evidence type="ECO:0000259" key="1">
    <source>
        <dbReference type="PROSITE" id="PS50006"/>
    </source>
</evidence>
<dbReference type="CDD" id="cd00060">
    <property type="entry name" value="FHA"/>
    <property type="match status" value="1"/>
</dbReference>
<proteinExistence type="predicted"/>
<reference evidence="3 4" key="1">
    <citation type="journal article" date="2017" name="Front. Microbiol.">
        <title>New Insights into the Diversity of the Genus Faecalibacterium.</title>
        <authorList>
            <person name="Benevides L."/>
            <person name="Burman S."/>
            <person name="Martin R."/>
            <person name="Robert V."/>
            <person name="Thomas M."/>
            <person name="Miquel S."/>
            <person name="Chain F."/>
            <person name="Sokol H."/>
            <person name="Bermudez-Humaran L.G."/>
            <person name="Morrison M."/>
            <person name="Langella P."/>
            <person name="Azevedo V.A."/>
            <person name="Chatel J.M."/>
            <person name="Soares S."/>
        </authorList>
    </citation>
    <scope>NUCLEOTIDE SEQUENCE [LARGE SCALE GENOMIC DNA]</scope>
    <source>
        <strain evidence="3 4">CNCM I 4542</strain>
    </source>
</reference>
<dbReference type="PROSITE" id="PS50006">
    <property type="entry name" value="FHA_DOMAIN"/>
    <property type="match status" value="1"/>
</dbReference>
<dbReference type="Proteomes" id="UP000221015">
    <property type="component" value="Unassembled WGS sequence"/>
</dbReference>
<reference evidence="3" key="2">
    <citation type="submission" date="2017-07" db="EMBL/GenBank/DDBJ databases">
        <authorList>
            <person name="Sun Z.S."/>
            <person name="Albrecht U."/>
            <person name="Echele G."/>
            <person name="Lee C.C."/>
        </authorList>
    </citation>
    <scope>NUCLEOTIDE SEQUENCE</scope>
    <source>
        <strain evidence="3">CNCM I 4542</strain>
    </source>
</reference>
<dbReference type="SUPFAM" id="SSF49879">
    <property type="entry name" value="SMAD/FHA domain"/>
    <property type="match status" value="1"/>
</dbReference>
<name>A0A2J4JLM3_9FIRM</name>
<evidence type="ECO:0000313" key="5">
    <source>
        <dbReference type="Proteomes" id="UP000461506"/>
    </source>
</evidence>
<dbReference type="AlphaFoldDB" id="A0A2J4JLM3"/>
<dbReference type="Proteomes" id="UP000461506">
    <property type="component" value="Unassembled WGS sequence"/>
</dbReference>
<dbReference type="EMBL" id="NMTS02000072">
    <property type="protein sequence ID" value="PLK28763.1"/>
    <property type="molecule type" value="Genomic_DNA"/>
</dbReference>